<evidence type="ECO:0000256" key="5">
    <source>
        <dbReference type="ARBA" id="ARBA00023163"/>
    </source>
</evidence>
<dbReference type="CDD" id="cd13229">
    <property type="entry name" value="PH_TFIIH"/>
    <property type="match status" value="1"/>
</dbReference>
<feature type="non-terminal residue" evidence="8">
    <location>
        <position position="152"/>
    </location>
</feature>
<comment type="similarity">
    <text evidence="2">Belongs to the TFB1 family.</text>
</comment>
<evidence type="ECO:0000256" key="1">
    <source>
        <dbReference type="ARBA" id="ARBA00004123"/>
    </source>
</evidence>
<protein>
    <recommendedName>
        <fullName evidence="7">BSD domain-containing protein</fullName>
    </recommendedName>
</protein>
<dbReference type="Gene3D" id="6.10.140.1200">
    <property type="match status" value="1"/>
</dbReference>
<dbReference type="GO" id="GO:0006289">
    <property type="term" value="P:nucleotide-excision repair"/>
    <property type="evidence" value="ECO:0007669"/>
    <property type="project" value="InterPro"/>
</dbReference>
<dbReference type="EMBL" id="KZ998763">
    <property type="protein sequence ID" value="RKO85772.1"/>
    <property type="molecule type" value="Genomic_DNA"/>
</dbReference>
<accession>A0A4P9W232</accession>
<gene>
    <name evidence="8" type="ORF">BDK51DRAFT_31435</name>
</gene>
<sequence length="152" mass="16321">MWVPEGAAQPDISIPYETVKAQLVNVAGSGKDLIKVTLWEQPPHPEANHTFTFTASSALQDREQVKNVLGEQLATATRPLTAPTVVNSTAGGKRPVAKRAAEVVAPAAAGLTAANIQARRSLLSSRKDLADLHRELVIAGFVSEEEFWATRQ</sequence>
<dbReference type="Gene3D" id="2.30.29.30">
    <property type="entry name" value="Pleckstrin-homology domain (PH domain)/Phosphotyrosine-binding domain (PTB)"/>
    <property type="match status" value="1"/>
</dbReference>
<evidence type="ECO:0000256" key="3">
    <source>
        <dbReference type="ARBA" id="ARBA00022737"/>
    </source>
</evidence>
<dbReference type="InterPro" id="IPR013876">
    <property type="entry name" value="TFIIH_BTF_p62_N"/>
</dbReference>
<keyword evidence="4" id="KW-0805">Transcription regulation</keyword>
<evidence type="ECO:0000313" key="9">
    <source>
        <dbReference type="Proteomes" id="UP000269721"/>
    </source>
</evidence>
<keyword evidence="6" id="KW-0539">Nucleus</keyword>
<keyword evidence="3" id="KW-0677">Repeat</keyword>
<dbReference type="InterPro" id="IPR005607">
    <property type="entry name" value="BSD_dom"/>
</dbReference>
<dbReference type="Pfam" id="PF08567">
    <property type="entry name" value="PH_TFIIH"/>
    <property type="match status" value="1"/>
</dbReference>
<evidence type="ECO:0000256" key="4">
    <source>
        <dbReference type="ARBA" id="ARBA00023015"/>
    </source>
</evidence>
<comment type="subcellular location">
    <subcellularLocation>
        <location evidence="1">Nucleus</location>
    </subcellularLocation>
</comment>
<dbReference type="InterPro" id="IPR035925">
    <property type="entry name" value="BSD_dom_sf"/>
</dbReference>
<dbReference type="AlphaFoldDB" id="A0A4P9W232"/>
<dbReference type="PANTHER" id="PTHR12856">
    <property type="entry name" value="TRANSCRIPTION INITIATION FACTOR IIH-RELATED"/>
    <property type="match status" value="1"/>
</dbReference>
<dbReference type="Proteomes" id="UP000269721">
    <property type="component" value="Unassembled WGS sequence"/>
</dbReference>
<reference evidence="9" key="1">
    <citation type="journal article" date="2018" name="Nat. Microbiol.">
        <title>Leveraging single-cell genomics to expand the fungal tree of life.</title>
        <authorList>
            <person name="Ahrendt S.R."/>
            <person name="Quandt C.A."/>
            <person name="Ciobanu D."/>
            <person name="Clum A."/>
            <person name="Salamov A."/>
            <person name="Andreopoulos B."/>
            <person name="Cheng J.F."/>
            <person name="Woyke T."/>
            <person name="Pelin A."/>
            <person name="Henrissat B."/>
            <person name="Reynolds N.K."/>
            <person name="Benny G.L."/>
            <person name="Smith M.E."/>
            <person name="James T.Y."/>
            <person name="Grigoriev I.V."/>
        </authorList>
    </citation>
    <scope>NUCLEOTIDE SEQUENCE [LARGE SCALE GENOMIC DNA]</scope>
</reference>
<keyword evidence="9" id="KW-1185">Reference proteome</keyword>
<dbReference type="OrthoDB" id="360521at2759"/>
<dbReference type="GO" id="GO:0006351">
    <property type="term" value="P:DNA-templated transcription"/>
    <property type="evidence" value="ECO:0007669"/>
    <property type="project" value="InterPro"/>
</dbReference>
<dbReference type="SUPFAM" id="SSF140383">
    <property type="entry name" value="BSD domain-like"/>
    <property type="match status" value="1"/>
</dbReference>
<dbReference type="InterPro" id="IPR011993">
    <property type="entry name" value="PH-like_dom_sf"/>
</dbReference>
<dbReference type="PROSITE" id="PS50858">
    <property type="entry name" value="BSD"/>
    <property type="match status" value="1"/>
</dbReference>
<keyword evidence="5" id="KW-0804">Transcription</keyword>
<evidence type="ECO:0000313" key="8">
    <source>
        <dbReference type="EMBL" id="RKO85772.1"/>
    </source>
</evidence>
<organism evidence="8 9">
    <name type="scientific">Blyttiomyces helicus</name>
    <dbReference type="NCBI Taxonomy" id="388810"/>
    <lineage>
        <taxon>Eukaryota</taxon>
        <taxon>Fungi</taxon>
        <taxon>Fungi incertae sedis</taxon>
        <taxon>Chytridiomycota</taxon>
        <taxon>Chytridiomycota incertae sedis</taxon>
        <taxon>Chytridiomycetes</taxon>
        <taxon>Chytridiomycetes incertae sedis</taxon>
        <taxon>Blyttiomyces</taxon>
    </lineage>
</organism>
<dbReference type="InterPro" id="IPR027079">
    <property type="entry name" value="Tfb1/GTF2H1"/>
</dbReference>
<evidence type="ECO:0000256" key="2">
    <source>
        <dbReference type="ARBA" id="ARBA00009448"/>
    </source>
</evidence>
<dbReference type="GO" id="GO:0000439">
    <property type="term" value="C:transcription factor TFIIH core complex"/>
    <property type="evidence" value="ECO:0007669"/>
    <property type="project" value="InterPro"/>
</dbReference>
<feature type="domain" description="BSD" evidence="7">
    <location>
        <begin position="116"/>
        <end position="152"/>
    </location>
</feature>
<evidence type="ECO:0000259" key="7">
    <source>
        <dbReference type="PROSITE" id="PS50858"/>
    </source>
</evidence>
<name>A0A4P9W232_9FUNG</name>
<proteinExistence type="inferred from homology"/>
<evidence type="ECO:0000256" key="6">
    <source>
        <dbReference type="ARBA" id="ARBA00023242"/>
    </source>
</evidence>